<organism evidence="3 4">
    <name type="scientific">Veillonella seminalis</name>
    <dbReference type="NCBI Taxonomy" id="1502943"/>
    <lineage>
        <taxon>Bacteria</taxon>
        <taxon>Bacillati</taxon>
        <taxon>Bacillota</taxon>
        <taxon>Negativicutes</taxon>
        <taxon>Veillonellales</taxon>
        <taxon>Veillonellaceae</taxon>
        <taxon>Veillonella</taxon>
    </lineage>
</organism>
<evidence type="ECO:0000313" key="4">
    <source>
        <dbReference type="Proteomes" id="UP000434554"/>
    </source>
</evidence>
<evidence type="ECO:0000259" key="2">
    <source>
        <dbReference type="Pfam" id="PF04809"/>
    </source>
</evidence>
<dbReference type="AlphaFoldDB" id="A0A833CBZ2"/>
<dbReference type="InterPro" id="IPR006894">
    <property type="entry name" value="HupH_Hydgase_express_prot_C"/>
</dbReference>
<sequence>MIESYGNVQAILRELQLALKRLRETGETHTIYIEKTGLTMEEQVEVMETLGRGNITINFTETDQPVEWYETQFSGIWLGTFRNARDEAIVYTLEVGRYPSLCGAFDEDIETAEDELQTWIDAADM</sequence>
<dbReference type="Pfam" id="PF04809">
    <property type="entry name" value="HupH_C"/>
    <property type="match status" value="1"/>
</dbReference>
<dbReference type="Proteomes" id="UP000434554">
    <property type="component" value="Unassembled WGS sequence"/>
</dbReference>
<dbReference type="GeneID" id="83054630"/>
<protein>
    <submittedName>
        <fullName evidence="3">Hydrogenase expression/formation protein</fullName>
    </submittedName>
</protein>
<gene>
    <name evidence="3" type="ORF">F8R14_06545</name>
</gene>
<comment type="similarity">
    <text evidence="1">Belongs to the HupH/HyaF family.</text>
</comment>
<feature type="domain" description="HupH hydrogenase expression protein C-terminal" evidence="2">
    <location>
        <begin position="7"/>
        <end position="121"/>
    </location>
</feature>
<proteinExistence type="inferred from homology"/>
<dbReference type="EMBL" id="WBKH01000006">
    <property type="protein sequence ID" value="KAB1478140.1"/>
    <property type="molecule type" value="Genomic_DNA"/>
</dbReference>
<dbReference type="Gene3D" id="3.30.1370.140">
    <property type="entry name" value="HupH hydrogenase expression protein, C-terminal domain"/>
    <property type="match status" value="1"/>
</dbReference>
<name>A0A833CBZ2_9FIRM</name>
<dbReference type="RefSeq" id="WP_006555090.1">
    <property type="nucleotide sequence ID" value="NZ_CALMIE010000178.1"/>
</dbReference>
<comment type="caution">
    <text evidence="3">The sequence shown here is derived from an EMBL/GenBank/DDBJ whole genome shotgun (WGS) entry which is preliminary data.</text>
</comment>
<dbReference type="InterPro" id="IPR038527">
    <property type="entry name" value="HupH_C_sf"/>
</dbReference>
<reference evidence="3 4" key="1">
    <citation type="submission" date="2019-09" db="EMBL/GenBank/DDBJ databases">
        <title>Draft genome sequence of 3 type strains from the CCUG.</title>
        <authorList>
            <person name="Pineiro-Iglesias B."/>
            <person name="Tunovic T."/>
            <person name="Unosson C."/>
            <person name="Inganas E."/>
            <person name="Ohlen M."/>
            <person name="Cardew S."/>
            <person name="Jensie-Markopoulos S."/>
            <person name="Salva-Serra F."/>
            <person name="Jaen-Luchoro D."/>
            <person name="Karlsson R."/>
            <person name="Svensson-Stadler L."/>
            <person name="Chun J."/>
            <person name="Moore E."/>
        </authorList>
    </citation>
    <scope>NUCLEOTIDE SEQUENCE [LARGE SCALE GENOMIC DNA]</scope>
    <source>
        <strain evidence="3 4">CCUG 65427</strain>
    </source>
</reference>
<evidence type="ECO:0000256" key="1">
    <source>
        <dbReference type="ARBA" id="ARBA00010832"/>
    </source>
</evidence>
<evidence type="ECO:0000313" key="3">
    <source>
        <dbReference type="EMBL" id="KAB1478140.1"/>
    </source>
</evidence>
<accession>A0A833CBZ2</accession>